<comment type="caution">
    <text evidence="2">The sequence shown here is derived from an EMBL/GenBank/DDBJ whole genome shotgun (WGS) entry which is preliminary data.</text>
</comment>
<reference evidence="2" key="1">
    <citation type="submission" date="2019-12" db="EMBL/GenBank/DDBJ databases">
        <title>High-Quality draft genome sequences of three cyanobacteria isolated from the limestone walls of the Old Cathedral of Coimbra.</title>
        <authorList>
            <person name="Tiago I."/>
            <person name="Soares F."/>
            <person name="Portugal A."/>
        </authorList>
    </citation>
    <scope>NUCLEOTIDE SEQUENCE</scope>
    <source>
        <strain evidence="2">A</strain>
    </source>
</reference>
<proteinExistence type="predicted"/>
<protein>
    <submittedName>
        <fullName evidence="2">Uncharacterized protein</fullName>
    </submittedName>
</protein>
<evidence type="ECO:0000313" key="3">
    <source>
        <dbReference type="Proteomes" id="UP000646053"/>
    </source>
</evidence>
<accession>A0A8J7Z1A3</accession>
<feature type="chain" id="PRO_5035256019" evidence="1">
    <location>
        <begin position="28"/>
        <end position="140"/>
    </location>
</feature>
<dbReference type="Proteomes" id="UP000646053">
    <property type="component" value="Unassembled WGS sequence"/>
</dbReference>
<keyword evidence="3" id="KW-1185">Reference proteome</keyword>
<keyword evidence="1" id="KW-0732">Signal</keyword>
<dbReference type="EMBL" id="WVIE01000003">
    <property type="protein sequence ID" value="NDJ16313.1"/>
    <property type="molecule type" value="Genomic_DNA"/>
</dbReference>
<dbReference type="AlphaFoldDB" id="A0A8J7Z1A3"/>
<evidence type="ECO:0000313" key="2">
    <source>
        <dbReference type="EMBL" id="NDJ16313.1"/>
    </source>
</evidence>
<name>A0A8J7Z1A3_9CYAN</name>
<gene>
    <name evidence="2" type="ORF">GS601_03235</name>
</gene>
<feature type="signal peptide" evidence="1">
    <location>
        <begin position="1"/>
        <end position="27"/>
    </location>
</feature>
<dbReference type="RefSeq" id="WP_162421834.1">
    <property type="nucleotide sequence ID" value="NZ_WVIE01000003.1"/>
</dbReference>
<evidence type="ECO:0000256" key="1">
    <source>
        <dbReference type="SAM" id="SignalP"/>
    </source>
</evidence>
<organism evidence="2 3">
    <name type="scientific">Myxacorys almedinensis A</name>
    <dbReference type="NCBI Taxonomy" id="2690445"/>
    <lineage>
        <taxon>Bacteria</taxon>
        <taxon>Bacillati</taxon>
        <taxon>Cyanobacteriota</taxon>
        <taxon>Cyanophyceae</taxon>
        <taxon>Leptolyngbyales</taxon>
        <taxon>Leptolyngbyaceae</taxon>
        <taxon>Myxacorys</taxon>
        <taxon>Myxacorys almedinensis</taxon>
    </lineage>
</organism>
<sequence>MPNKKVTATLITLASLVAAPTVSLASASGYQYWGGFTANIGGQSVGIPAGQLHHAINGKGTRINWQGANFGSAANICDSSMRFTYGYGKRRINGNIHRGCSRVGQWKYKINANVPKGDACAELWAKRWRVLVAKQCHYVH</sequence>